<comment type="caution">
    <text evidence="1">The sequence shown here is derived from an EMBL/GenBank/DDBJ whole genome shotgun (WGS) entry which is preliminary data.</text>
</comment>
<evidence type="ECO:0000313" key="1">
    <source>
        <dbReference type="EMBL" id="MDR6209761.1"/>
    </source>
</evidence>
<sequence>MDELNGSYCLLTSDETEQAAAFRARWGARWGGMDPSKFPAVDGMSHGHAHAWPEFRNPLPRSSRSPVEREFVRAALARLAPAQSIDVVVAAWSVGDEPVPVVPADLGPLDHWLTILAAGPSDDPELRATFFVASARSDDDALLDALSSDASWLADYSIEAVVDAADRWLARPRDDCFHLVTDDPHLLDALSAVEAETWARYRVPDPRPVLLDLAAVTRLVEQRLPGWAEQGVVLDAAQYRMWADGVQYDSLADEDEVISIVHDLPASLDRTDWYRFELARGDERATVDVHDGGALRIDLELDDCSCDPSCAACFADDDVEAGPDIVCSCLDDDAPYVDLDPGAVTDVETVRAHLDRAVRALVAGPLRRRDG</sequence>
<proteinExistence type="predicted"/>
<organism evidence="1 2">
    <name type="scientific">Nocardioides zeae</name>
    <dbReference type="NCBI Taxonomy" id="1457234"/>
    <lineage>
        <taxon>Bacteria</taxon>
        <taxon>Bacillati</taxon>
        <taxon>Actinomycetota</taxon>
        <taxon>Actinomycetes</taxon>
        <taxon>Propionibacteriales</taxon>
        <taxon>Nocardioidaceae</taxon>
        <taxon>Nocardioides</taxon>
    </lineage>
</organism>
<keyword evidence="2" id="KW-1185">Reference proteome</keyword>
<reference evidence="1" key="1">
    <citation type="submission" date="2023-08" db="EMBL/GenBank/DDBJ databases">
        <title>Functional and genomic diversity of the sorghum phyllosphere microbiome.</title>
        <authorList>
            <person name="Shade A."/>
        </authorList>
    </citation>
    <scope>NUCLEOTIDE SEQUENCE</scope>
    <source>
        <strain evidence="1">SORGH_AS_0885</strain>
    </source>
</reference>
<dbReference type="EMBL" id="JAVIZJ010000003">
    <property type="protein sequence ID" value="MDR6209761.1"/>
    <property type="molecule type" value="Genomic_DNA"/>
</dbReference>
<name>A0ACC6IG80_9ACTN</name>
<dbReference type="Proteomes" id="UP001261666">
    <property type="component" value="Unassembled WGS sequence"/>
</dbReference>
<evidence type="ECO:0000313" key="2">
    <source>
        <dbReference type="Proteomes" id="UP001261666"/>
    </source>
</evidence>
<accession>A0ACC6IG80</accession>
<protein>
    <submittedName>
        <fullName evidence="1">Uncharacterized protein</fullName>
    </submittedName>
</protein>
<gene>
    <name evidence="1" type="ORF">QE364_001461</name>
</gene>